<dbReference type="EMBL" id="CP002987">
    <property type="protein sequence ID" value="AFA48593.1"/>
    <property type="molecule type" value="Genomic_DNA"/>
</dbReference>
<feature type="modified residue" description="4-aspartylphosphate" evidence="6">
    <location>
        <position position="52"/>
    </location>
</feature>
<dbReference type="CDD" id="cd00077">
    <property type="entry name" value="HDc"/>
    <property type="match status" value="1"/>
</dbReference>
<evidence type="ECO:0000259" key="9">
    <source>
        <dbReference type="PROSITE" id="PS51832"/>
    </source>
</evidence>
<keyword evidence="3" id="KW-0805">Transcription regulation</keyword>
<dbReference type="FunFam" id="3.40.50.2300:FF:000018">
    <property type="entry name" value="DNA-binding transcriptional regulator NtrC"/>
    <property type="match status" value="1"/>
</dbReference>
<dbReference type="InterPro" id="IPR037522">
    <property type="entry name" value="HD_GYP_dom"/>
</dbReference>
<feature type="domain" description="HD-GYP" evidence="9">
    <location>
        <begin position="151"/>
        <end position="344"/>
    </location>
</feature>
<feature type="coiled-coil region" evidence="7">
    <location>
        <begin position="112"/>
        <end position="146"/>
    </location>
</feature>
<dbReference type="InterPro" id="IPR011006">
    <property type="entry name" value="CheY-like_superfamily"/>
</dbReference>
<dbReference type="eggNOG" id="COG3437">
    <property type="taxonomic scope" value="Bacteria"/>
</dbReference>
<keyword evidence="11" id="KW-1185">Reference proteome</keyword>
<dbReference type="AlphaFoldDB" id="H6LIL9"/>
<evidence type="ECO:0000256" key="3">
    <source>
        <dbReference type="ARBA" id="ARBA00023015"/>
    </source>
</evidence>
<dbReference type="GO" id="GO:0000160">
    <property type="term" value="P:phosphorelay signal transduction system"/>
    <property type="evidence" value="ECO:0007669"/>
    <property type="project" value="InterPro"/>
</dbReference>
<dbReference type="SMART" id="SM00471">
    <property type="entry name" value="HDc"/>
    <property type="match status" value="1"/>
</dbReference>
<dbReference type="Gene3D" id="1.10.3210.10">
    <property type="entry name" value="Hypothetical protein af1432"/>
    <property type="match status" value="1"/>
</dbReference>
<evidence type="ECO:0000256" key="7">
    <source>
        <dbReference type="SAM" id="Coils"/>
    </source>
</evidence>
<proteinExistence type="predicted"/>
<dbReference type="SUPFAM" id="SSF52172">
    <property type="entry name" value="CheY-like"/>
    <property type="match status" value="1"/>
</dbReference>
<accession>H6LIL9</accession>
<evidence type="ECO:0000313" key="11">
    <source>
        <dbReference type="Proteomes" id="UP000007177"/>
    </source>
</evidence>
<reference evidence="10 11" key="2">
    <citation type="journal article" date="2012" name="PLoS ONE">
        <title>An ancient pathway combining carbon dioxide fixation with the generation and utilization of a sodium ion gradient for ATP synthesis.</title>
        <authorList>
            <person name="Poehlein A."/>
            <person name="Schmidt S."/>
            <person name="Kaster A.K."/>
            <person name="Goenrich M."/>
            <person name="Vollmers J."/>
            <person name="Thurmer A."/>
            <person name="Bertsch J."/>
            <person name="Schuchmann K."/>
            <person name="Voigt B."/>
            <person name="Hecker M."/>
            <person name="Daniel R."/>
            <person name="Thauer R.K."/>
            <person name="Gottschalk G."/>
            <person name="Muller V."/>
        </authorList>
    </citation>
    <scope>NUCLEOTIDE SEQUENCE [LARGE SCALE GENOMIC DNA]</scope>
    <source>
        <strain evidence="11">ATCC 29683 / DSM 1030 / JCM 2381 / KCTC 1655 / WB1</strain>
    </source>
</reference>
<organism evidence="10 11">
    <name type="scientific">Acetobacterium woodii (strain ATCC 29683 / DSM 1030 / JCM 2381 / KCTC 1655 / WB1)</name>
    <dbReference type="NCBI Taxonomy" id="931626"/>
    <lineage>
        <taxon>Bacteria</taxon>
        <taxon>Bacillati</taxon>
        <taxon>Bacillota</taxon>
        <taxon>Clostridia</taxon>
        <taxon>Eubacteriales</taxon>
        <taxon>Eubacteriaceae</taxon>
        <taxon>Acetobacterium</taxon>
    </lineage>
</organism>
<dbReference type="InterPro" id="IPR003607">
    <property type="entry name" value="HD/PDEase_dom"/>
</dbReference>
<dbReference type="Gene3D" id="3.40.50.2300">
    <property type="match status" value="1"/>
</dbReference>
<dbReference type="KEGG" id="awo:Awo_c18130"/>
<dbReference type="SMART" id="SM00448">
    <property type="entry name" value="REC"/>
    <property type="match status" value="1"/>
</dbReference>
<protein>
    <recommendedName>
        <fullName evidence="1">Stage 0 sporulation protein A homolog</fullName>
    </recommendedName>
</protein>
<evidence type="ECO:0000259" key="8">
    <source>
        <dbReference type="PROSITE" id="PS50110"/>
    </source>
</evidence>
<dbReference type="OrthoDB" id="9804747at2"/>
<sequence length="344" mass="39106">MPNILIIDDEKSIRVTLSEFLKKDGYHVITAENVQMAKHLLNENTIDVVLSDIIMPKDSGITLLKYLHETSPDIRFIMMTGEPTIDTAVEAIRLGAHDYLTKPVYRNELLKAVRHAANFKQLIDEKRKLEQQNLEQRENLERLVEERTYKLHQAMLNTAYATAAMLDLRDPYTAGHQKRVGSLAKAIGKELKLPEDTVEGLHIAGCIHDIGKIAIPFEILTKPVQLSQNEYAIIKEHPKIGYDVLLSYEMPWPIAEIVYHHHERLDGSGYPQGLKGDQIRLETRIISVSDVVEAMSSHRPYRASLGLQSAIDEISLNKNKLYDPAVVDACITLFNKKNYTFNED</sequence>
<feature type="domain" description="Response regulatory" evidence="8">
    <location>
        <begin position="3"/>
        <end position="117"/>
    </location>
</feature>
<comment type="function">
    <text evidence="5">May play the central regulatory role in sporulation. It may be an element of the effector pathway responsible for the activation of sporulation genes in response to nutritional stress. Spo0A may act in concert with spo0H (a sigma factor) to control the expression of some genes that are critical to the sporulation process.</text>
</comment>
<evidence type="ECO:0000256" key="6">
    <source>
        <dbReference type="PROSITE-ProRule" id="PRU00169"/>
    </source>
</evidence>
<evidence type="ECO:0000256" key="5">
    <source>
        <dbReference type="ARBA" id="ARBA00024867"/>
    </source>
</evidence>
<dbReference type="InterPro" id="IPR052020">
    <property type="entry name" value="Cyclic_di-GMP/3'3'-cGAMP_PDE"/>
</dbReference>
<keyword evidence="7" id="KW-0175">Coiled coil</keyword>
<evidence type="ECO:0000256" key="4">
    <source>
        <dbReference type="ARBA" id="ARBA00023163"/>
    </source>
</evidence>
<dbReference type="InterPro" id="IPR001789">
    <property type="entry name" value="Sig_transdc_resp-reg_receiver"/>
</dbReference>
<gene>
    <name evidence="10" type="ordered locus">Awo_c18130</name>
</gene>
<evidence type="ECO:0000256" key="1">
    <source>
        <dbReference type="ARBA" id="ARBA00018672"/>
    </source>
</evidence>
<dbReference type="PROSITE" id="PS51832">
    <property type="entry name" value="HD_GYP"/>
    <property type="match status" value="1"/>
</dbReference>
<evidence type="ECO:0000313" key="10">
    <source>
        <dbReference type="EMBL" id="AFA48593.1"/>
    </source>
</evidence>
<dbReference type="SUPFAM" id="SSF109604">
    <property type="entry name" value="HD-domain/PDEase-like"/>
    <property type="match status" value="1"/>
</dbReference>
<dbReference type="Pfam" id="PF13487">
    <property type="entry name" value="HD_5"/>
    <property type="match status" value="1"/>
</dbReference>
<keyword evidence="2 6" id="KW-0597">Phosphoprotein</keyword>
<reference evidence="11" key="1">
    <citation type="submission" date="2011-07" db="EMBL/GenBank/DDBJ databases">
        <title>Complete genome sequence of Acetobacterium woodii.</title>
        <authorList>
            <person name="Poehlein A."/>
            <person name="Schmidt S."/>
            <person name="Kaster A.-K."/>
            <person name="Goenrich M."/>
            <person name="Vollmers J."/>
            <person name="Thuermer A."/>
            <person name="Gottschalk G."/>
            <person name="Thauer R.K."/>
            <person name="Daniel R."/>
            <person name="Mueller V."/>
        </authorList>
    </citation>
    <scope>NUCLEOTIDE SEQUENCE [LARGE SCALE GENOMIC DNA]</scope>
    <source>
        <strain evidence="11">ATCC 29683 / DSM 1030 / JCM 2381 / KCTC 1655 / WB1</strain>
    </source>
</reference>
<dbReference type="HOGENOM" id="CLU_000445_92_10_9"/>
<evidence type="ECO:0000256" key="2">
    <source>
        <dbReference type="ARBA" id="ARBA00022553"/>
    </source>
</evidence>
<dbReference type="Proteomes" id="UP000007177">
    <property type="component" value="Chromosome"/>
</dbReference>
<dbReference type="RefSeq" id="WP_014356193.1">
    <property type="nucleotide sequence ID" value="NC_016894.1"/>
</dbReference>
<dbReference type="PANTHER" id="PTHR45228">
    <property type="entry name" value="CYCLIC DI-GMP PHOSPHODIESTERASE TM_0186-RELATED"/>
    <property type="match status" value="1"/>
</dbReference>
<dbReference type="PROSITE" id="PS50110">
    <property type="entry name" value="RESPONSE_REGULATORY"/>
    <property type="match status" value="1"/>
</dbReference>
<keyword evidence="4" id="KW-0804">Transcription</keyword>
<dbReference type="Pfam" id="PF00072">
    <property type="entry name" value="Response_reg"/>
    <property type="match status" value="1"/>
</dbReference>
<name>H6LIL9_ACEWD</name>
<dbReference type="STRING" id="931626.Awo_c18130"/>